<reference evidence="8" key="1">
    <citation type="submission" date="2007-01" db="EMBL/GenBank/DDBJ databases">
        <title>Characterization of a new Nepovirus species isolated from tomato in Italy.</title>
        <authorList>
            <person name="Ciuffo M."/>
            <person name="Margaria P."/>
            <person name="Lenzi R."/>
            <person name="Turina M."/>
        </authorList>
    </citation>
    <scope>NUCLEOTIDE SEQUENCE</scope>
    <source>
        <strain evidence="8">T818</strain>
    </source>
</reference>
<keyword evidence="2" id="KW-0167">Capsid protein</keyword>
<dbReference type="SUPFAM" id="SSF88633">
    <property type="entry name" value="Positive stranded ssRNA viruses"/>
    <property type="match status" value="3"/>
</dbReference>
<feature type="domain" description="Nepovirus coat protein" evidence="5">
    <location>
        <begin position="438"/>
        <end position="601"/>
    </location>
</feature>
<evidence type="ECO:0000256" key="4">
    <source>
        <dbReference type="SAM" id="MobiDB-lite"/>
    </source>
</evidence>
<accession>A2ID55</accession>
<comment type="subcellular location">
    <subcellularLocation>
        <location evidence="1">Virion</location>
    </subcellularLocation>
</comment>
<organism evidence="8">
    <name type="scientific">Tomato white ringspot virus</name>
    <dbReference type="NCBI Taxonomy" id="419587"/>
    <lineage>
        <taxon>Viruses</taxon>
        <taxon>Riboviria</taxon>
        <taxon>Orthornavirae</taxon>
        <taxon>Pisuviricota</taxon>
        <taxon>Pisoniviricetes</taxon>
        <taxon>Picornavirales</taxon>
        <taxon>Secoviridae</taxon>
        <taxon>Comovirinae</taxon>
        <taxon>Nepovirus</taxon>
    </lineage>
</organism>
<evidence type="ECO:0000256" key="1">
    <source>
        <dbReference type="ARBA" id="ARBA00004328"/>
    </source>
</evidence>
<evidence type="ECO:0000313" key="8">
    <source>
        <dbReference type="EMBL" id="ABM65096.1"/>
    </source>
</evidence>
<dbReference type="Pfam" id="PF03688">
    <property type="entry name" value="Nepo_coat_C"/>
    <property type="match status" value="1"/>
</dbReference>
<feature type="compositionally biased region" description="Basic and acidic residues" evidence="4">
    <location>
        <begin position="216"/>
        <end position="228"/>
    </location>
</feature>
<feature type="region of interest" description="Disordered" evidence="4">
    <location>
        <begin position="213"/>
        <end position="268"/>
    </location>
</feature>
<feature type="domain" description="Nepovirus coat protein N-terminal" evidence="7">
    <location>
        <begin position="271"/>
        <end position="361"/>
    </location>
</feature>
<proteinExistence type="predicted"/>
<dbReference type="InterPro" id="IPR005305">
    <property type="entry name" value="Nepo_coat_C"/>
</dbReference>
<feature type="domain" description="Nepovirus coat protein C-terminal" evidence="6">
    <location>
        <begin position="611"/>
        <end position="780"/>
    </location>
</feature>
<dbReference type="GO" id="GO:0005198">
    <property type="term" value="F:structural molecule activity"/>
    <property type="evidence" value="ECO:0007669"/>
    <property type="project" value="InterPro"/>
</dbReference>
<dbReference type="EMBL" id="EF205131">
    <property type="protein sequence ID" value="ABM65096.1"/>
    <property type="molecule type" value="Genomic_RNA"/>
</dbReference>
<feature type="non-terminal residue" evidence="8">
    <location>
        <position position="1"/>
    </location>
</feature>
<dbReference type="InterPro" id="IPR005054">
    <property type="entry name" value="Nepo_coat"/>
</dbReference>
<dbReference type="Pfam" id="PF03689">
    <property type="entry name" value="Nepo_coat_N"/>
    <property type="match status" value="1"/>
</dbReference>
<evidence type="ECO:0000259" key="6">
    <source>
        <dbReference type="Pfam" id="PF03688"/>
    </source>
</evidence>
<protein>
    <submittedName>
        <fullName evidence="8">Polyprotein</fullName>
    </submittedName>
</protein>
<dbReference type="InterPro" id="IPR029053">
    <property type="entry name" value="Viral_coat"/>
</dbReference>
<dbReference type="InterPro" id="IPR005306">
    <property type="entry name" value="Nepo_coat_N"/>
</dbReference>
<dbReference type="Pfam" id="PF03391">
    <property type="entry name" value="Nepo_coat"/>
    <property type="match status" value="1"/>
</dbReference>
<name>A2ID55_9SECO</name>
<dbReference type="GO" id="GO:0019028">
    <property type="term" value="C:viral capsid"/>
    <property type="evidence" value="ECO:0007669"/>
    <property type="project" value="UniProtKB-KW"/>
</dbReference>
<evidence type="ECO:0000259" key="7">
    <source>
        <dbReference type="Pfam" id="PF03689"/>
    </source>
</evidence>
<keyword evidence="3" id="KW-0946">Virion</keyword>
<sequence length="784" mass="85835">LADQYEMSTTAIMADALGLQSFVGEGTPMVAFTTLMDGRTDDANQAALAGNYFDMGRDTANAVNLPLTAFDIGRQLETLDDPCGCLYLATVFNDLKGFRSGESAFKYSVAEFQEHKPRAGFSTTRIKNDWDQILQANKDRGQRVVAGFNLVDVVGKEFNEPLPDFEAIDIKVRPRSVPIASSTFTSNGVRANTRGLSRVRSMRVPVKTFGTNTSRDTIEAHSIDEGRKSSYSSERPWDVETYRQSSSGLVEPPRFSSAHSGDQSEGDRQLMSATSYNVSKDVAAGVVIGRLNLVERARVDNTIPYLEWLSKGMVHPKLEVEILAPTNMFMGTTIGVVLDVANRLGTLNAGSRILNAVANVMPGKIFPLSKDGVRRVDFDMAELCGANLFASAVSDIVNPSLIVYAVTTNTIPASETWLLQVLVYARVSDNVIEWITKPALEFPIVPQDIHEIDMRVGPFRIPLATRASTLLGFQFARLLTYSTGNEIPHFKQAIMSFYHGAAGTYHGEIIKVGTAQVQCDLLIYMSNSRTPKTNYYQIYREPHFLLKGGEGEFALRIPAPEAIASFHSGGVFLHIVVAAGPTAPDGVAAPFEFMVNSKRIDSAGYVPRVMYQTMEFSWVTLSAFLQGTATILLPSRPATITRFGESSAENRNFTATINANPFHYILNSCAFFKGSVELIVRFGVSNVALSNLCGRVLFRTKFGNMRRNRGFILEERTAAAPFTKDVVIPLTVGDHSGVASMVARNSEEQYVEMVLDATAAFSSISISIRILPGFACYGRSIGPV</sequence>
<evidence type="ECO:0000256" key="2">
    <source>
        <dbReference type="ARBA" id="ARBA00022561"/>
    </source>
</evidence>
<dbReference type="Gene3D" id="2.60.120.20">
    <property type="match status" value="2"/>
</dbReference>
<evidence type="ECO:0000256" key="3">
    <source>
        <dbReference type="ARBA" id="ARBA00022844"/>
    </source>
</evidence>
<evidence type="ECO:0000259" key="5">
    <source>
        <dbReference type="Pfam" id="PF03391"/>
    </source>
</evidence>